<dbReference type="Pfam" id="PF09346">
    <property type="entry name" value="SMI1_KNR4"/>
    <property type="match status" value="1"/>
</dbReference>
<comment type="caution">
    <text evidence="2">The sequence shown here is derived from an EMBL/GenBank/DDBJ whole genome shotgun (WGS) entry which is preliminary data.</text>
</comment>
<gene>
    <name evidence="2" type="ORF">B0I18_110125</name>
</gene>
<dbReference type="OrthoDB" id="1190024at2"/>
<dbReference type="InterPro" id="IPR037883">
    <property type="entry name" value="Knr4/Smi1-like_sf"/>
</dbReference>
<dbReference type="InterPro" id="IPR018958">
    <property type="entry name" value="Knr4/Smi1-like_dom"/>
</dbReference>
<evidence type="ECO:0000313" key="2">
    <source>
        <dbReference type="EMBL" id="PSK89824.1"/>
    </source>
</evidence>
<evidence type="ECO:0000259" key="1">
    <source>
        <dbReference type="Pfam" id="PF09346"/>
    </source>
</evidence>
<dbReference type="EMBL" id="PYGD01000010">
    <property type="protein sequence ID" value="PSK89824.1"/>
    <property type="molecule type" value="Genomic_DNA"/>
</dbReference>
<dbReference type="Gene3D" id="3.40.1580.10">
    <property type="entry name" value="SMI1/KNR4-like"/>
    <property type="match status" value="1"/>
</dbReference>
<dbReference type="SUPFAM" id="SSF160631">
    <property type="entry name" value="SMI1/KNR4-like"/>
    <property type="match status" value="1"/>
</dbReference>
<feature type="domain" description="Knr4/Smi1-like" evidence="1">
    <location>
        <begin position="40"/>
        <end position="170"/>
    </location>
</feature>
<reference evidence="2 3" key="1">
    <citation type="submission" date="2018-03" db="EMBL/GenBank/DDBJ databases">
        <title>Genomic Encyclopedia of Type Strains, Phase III (KMG-III): the genomes of soil and plant-associated and newly described type strains.</title>
        <authorList>
            <person name="Whitman W."/>
        </authorList>
    </citation>
    <scope>NUCLEOTIDE SEQUENCE [LARGE SCALE GENOMIC DNA]</scope>
    <source>
        <strain evidence="2 3">CGMCC 1.12700</strain>
    </source>
</reference>
<dbReference type="RefSeq" id="WP_106524628.1">
    <property type="nucleotide sequence ID" value="NZ_PYGD01000010.1"/>
</dbReference>
<accession>A0A2P8CXW2</accession>
<dbReference type="Proteomes" id="UP000240572">
    <property type="component" value="Unassembled WGS sequence"/>
</dbReference>
<name>A0A2P8CXW2_9BACT</name>
<dbReference type="AlphaFoldDB" id="A0A2P8CXW2"/>
<keyword evidence="3" id="KW-1185">Reference proteome</keyword>
<proteinExistence type="predicted"/>
<sequence>MTEQLKRIREKLTRLREQDRGFRVFGASAHHYRLNDPLPLASVKQFESRYNLQLPEDYVLFITTLGNGGAGPYYGLERMENGLFSDLDYRAEAPLLHPSLPFVHTQAWNPEFVATADEAVDPEAYRRQYQVFEKDYYDIAWMNGTIAICNFGCGVSMHLVVTGPQQGYVWADDRSSDYGIYPSREMGNQEPLRFPDWYELWLDQSLNQLNLAGA</sequence>
<protein>
    <recommendedName>
        <fullName evidence="1">Knr4/Smi1-like domain-containing protein</fullName>
    </recommendedName>
</protein>
<organism evidence="2 3">
    <name type="scientific">Taibaiella chishuiensis</name>
    <dbReference type="NCBI Taxonomy" id="1434707"/>
    <lineage>
        <taxon>Bacteria</taxon>
        <taxon>Pseudomonadati</taxon>
        <taxon>Bacteroidota</taxon>
        <taxon>Chitinophagia</taxon>
        <taxon>Chitinophagales</taxon>
        <taxon>Chitinophagaceae</taxon>
        <taxon>Taibaiella</taxon>
    </lineage>
</organism>
<evidence type="ECO:0000313" key="3">
    <source>
        <dbReference type="Proteomes" id="UP000240572"/>
    </source>
</evidence>